<dbReference type="Gene3D" id="2.40.160.50">
    <property type="entry name" value="membrane protein fhac: a member of the omp85/tpsb transporter family"/>
    <property type="match status" value="1"/>
</dbReference>
<accession>A0A1G7CMZ7</accession>
<keyword evidence="5" id="KW-0998">Cell outer membrane</keyword>
<dbReference type="EMBL" id="FNBD01000001">
    <property type="protein sequence ID" value="SDE40613.1"/>
    <property type="molecule type" value="Genomic_DNA"/>
</dbReference>
<protein>
    <submittedName>
        <fullName evidence="7">Surface antigen</fullName>
    </submittedName>
</protein>
<dbReference type="Pfam" id="PF01103">
    <property type="entry name" value="Omp85"/>
    <property type="match status" value="1"/>
</dbReference>
<organism evidence="7 8">
    <name type="scientific">Cellulophaga baltica</name>
    <dbReference type="NCBI Taxonomy" id="76594"/>
    <lineage>
        <taxon>Bacteria</taxon>
        <taxon>Pseudomonadati</taxon>
        <taxon>Bacteroidota</taxon>
        <taxon>Flavobacteriia</taxon>
        <taxon>Flavobacteriales</taxon>
        <taxon>Flavobacteriaceae</taxon>
        <taxon>Cellulophaga</taxon>
    </lineage>
</organism>
<keyword evidence="2" id="KW-0812">Transmembrane</keyword>
<evidence type="ECO:0000313" key="8">
    <source>
        <dbReference type="Proteomes" id="UP000182114"/>
    </source>
</evidence>
<reference evidence="8" key="1">
    <citation type="submission" date="2016-10" db="EMBL/GenBank/DDBJ databases">
        <authorList>
            <person name="Varghese N."/>
            <person name="Submissions S."/>
        </authorList>
    </citation>
    <scope>NUCLEOTIDE SEQUENCE [LARGE SCALE GENOMIC DNA]</scope>
    <source>
        <strain evidence="8">DSM 24729</strain>
    </source>
</reference>
<evidence type="ECO:0000256" key="3">
    <source>
        <dbReference type="ARBA" id="ARBA00022729"/>
    </source>
</evidence>
<feature type="domain" description="Bacterial surface antigen (D15)" evidence="6">
    <location>
        <begin position="499"/>
        <end position="842"/>
    </location>
</feature>
<comment type="subcellular location">
    <subcellularLocation>
        <location evidence="1">Membrane</location>
    </subcellularLocation>
</comment>
<dbReference type="PANTHER" id="PTHR12815:SF47">
    <property type="entry name" value="TRANSLOCATION AND ASSEMBLY MODULE SUBUNIT TAMA"/>
    <property type="match status" value="1"/>
</dbReference>
<evidence type="ECO:0000256" key="5">
    <source>
        <dbReference type="ARBA" id="ARBA00023237"/>
    </source>
</evidence>
<evidence type="ECO:0000256" key="4">
    <source>
        <dbReference type="ARBA" id="ARBA00023136"/>
    </source>
</evidence>
<dbReference type="InterPro" id="IPR000184">
    <property type="entry name" value="Bac_surfAg_D15"/>
</dbReference>
<sequence>MIFLESELSLKNNSTKIVLLFLGLIIVSCNALKRVEDDELLLIDNTILADGDKIKDENVKSLVIQKPNSSLAGYPLRLNLYNLAKQNPDSSYQAWLHKKDKREERLRKLISQKQLDSLGESFIVKGYSEWFKKIGEAPVIIDTAKTSKSLKRIKAYYGNRGYFNATGNFTIDSTKRKKKAGITYDLQLGKPFMIDSTYSVITSPAIDSIYQLNTTTTAVKDKEQFDLSNFTEERERLTELFRNQGVYNFQESSISYDIITDTIAAKDDQEMIVALNIDNLKTRGDSTKTAYKVFKFSKVNIFADHLFANNPEELDSVNFKGFTIYYKDKLNYKPKALTDAIFMEKDSVYRDINRLRTYRQINNLNNFKYPNIEIIADSTNASLTSNIYLTARDKYSLSFDTDVSRSNIQFFGLSFTPALNIRNIFKGTENLSISATANIGASSDPNVLDKSFFNVQDFGGDIALDFPRIWFPFIDTKKIIPYYMLPKTRISIGTSFQQNIGLDKQTLNSVLGYSWSPNTQLKHNIELLNIQYVKNVNIDRYFYVYQSSFSRLNTIADQDIYETDANLSQNYEPVGEDGDFRLTIPQGTTGFTKAILDGEVSSSSDDFEEVRSIEERRERLTQNNLIFATNYTFSKNNQTSLTDNSFHQFKFKIEGAGNLLSLAATGIPFNEDEDGNKLVFSVPYSQYLKTEFDYIKHWDLSESKVLAFRSFMGIAIPYGNSNSIPFSRSYFAGGSYDNRAWSPYSLGPGRTDNLNDFNEANLKLAFNLEYRFPIAGNIKGGLFADAGNIWNVFDNVENTDATFNGISSLQDIALGTGFGIRYDFTYFVFRVDLGFKTYNPAEEMSKRWFRDYNFANSVLQIGINYPF</sequence>
<dbReference type="eggNOG" id="COG4775">
    <property type="taxonomic scope" value="Bacteria"/>
</dbReference>
<evidence type="ECO:0000256" key="1">
    <source>
        <dbReference type="ARBA" id="ARBA00004370"/>
    </source>
</evidence>
<evidence type="ECO:0000259" key="6">
    <source>
        <dbReference type="Pfam" id="PF01103"/>
    </source>
</evidence>
<gene>
    <name evidence="7" type="ORF">SAMN04487992_10134</name>
</gene>
<evidence type="ECO:0000313" key="7">
    <source>
        <dbReference type="EMBL" id="SDE40613.1"/>
    </source>
</evidence>
<dbReference type="Proteomes" id="UP000182114">
    <property type="component" value="Unassembled WGS sequence"/>
</dbReference>
<keyword evidence="3" id="KW-0732">Signal</keyword>
<evidence type="ECO:0000256" key="2">
    <source>
        <dbReference type="ARBA" id="ARBA00022692"/>
    </source>
</evidence>
<proteinExistence type="predicted"/>
<keyword evidence="8" id="KW-1185">Reference proteome</keyword>
<dbReference type="PANTHER" id="PTHR12815">
    <property type="entry name" value="SORTING AND ASSEMBLY MACHINERY SAMM50 PROTEIN FAMILY MEMBER"/>
    <property type="match status" value="1"/>
</dbReference>
<dbReference type="AlphaFoldDB" id="A0A1G7CMZ7"/>
<dbReference type="GO" id="GO:0019867">
    <property type="term" value="C:outer membrane"/>
    <property type="evidence" value="ECO:0007669"/>
    <property type="project" value="InterPro"/>
</dbReference>
<dbReference type="InterPro" id="IPR039910">
    <property type="entry name" value="D15-like"/>
</dbReference>
<keyword evidence="4" id="KW-0472">Membrane</keyword>
<name>A0A1G7CMZ7_9FLAO</name>